<feature type="region of interest" description="Disordered" evidence="1">
    <location>
        <begin position="318"/>
        <end position="395"/>
    </location>
</feature>
<dbReference type="AlphaFoldDB" id="A0A395T7F1"/>
<sequence>MPPQTDVQGVKENSPMPEGKVKSPQNQLMTPMPTQSQELETNTKTKRRRKKKGNNWTRRKHLLRSPTQLSNVLPSPSPEIKQDEHINYGGLEVKAPSAPGGIYADTDMDIRRVAVERDFGLRPSLGIMGRTQLPNEVIEEADEDVTKDRAPEPSPSGDSPSPDTTPIRPNTCRKEARHILPKPSTPEHSRSPSTSPTTHQSEPAPLPNNTPAKRRRSNESQNSDEGPILPPHFPPNPISRPDRAADIFWRNACLEVQHPDGTVLASEVITRLMTRKGGIANPWPRLEEGLAAVERMGKETLDPAEVLRRHEEEEAIARAKEERRQANKRRYRRRGRIDRERAAQRAAVAAQKVQELGDEVLNKSTQEDDVDDIEENPVKKAKKETPVPSSCGSAS</sequence>
<feature type="region of interest" description="Disordered" evidence="1">
    <location>
        <begin position="1"/>
        <end position="83"/>
    </location>
</feature>
<evidence type="ECO:0000313" key="2">
    <source>
        <dbReference type="EMBL" id="RGP80356.1"/>
    </source>
</evidence>
<feature type="compositionally biased region" description="Low complexity" evidence="1">
    <location>
        <begin position="344"/>
        <end position="354"/>
    </location>
</feature>
<accession>A0A395T7F1</accession>
<feature type="compositionally biased region" description="Low complexity" evidence="1">
    <location>
        <begin position="191"/>
        <end position="203"/>
    </location>
</feature>
<gene>
    <name evidence="2" type="ORF">FLONG3_1505</name>
</gene>
<dbReference type="OrthoDB" id="5098283at2759"/>
<feature type="region of interest" description="Disordered" evidence="1">
    <location>
        <begin position="125"/>
        <end position="241"/>
    </location>
</feature>
<keyword evidence="3" id="KW-1185">Reference proteome</keyword>
<feature type="compositionally biased region" description="Basic residues" evidence="1">
    <location>
        <begin position="326"/>
        <end position="336"/>
    </location>
</feature>
<feature type="compositionally biased region" description="Polar residues" evidence="1">
    <location>
        <begin position="65"/>
        <end position="74"/>
    </location>
</feature>
<evidence type="ECO:0000313" key="3">
    <source>
        <dbReference type="Proteomes" id="UP000266234"/>
    </source>
</evidence>
<comment type="caution">
    <text evidence="2">The sequence shown here is derived from an EMBL/GenBank/DDBJ whole genome shotgun (WGS) entry which is preliminary data.</text>
</comment>
<reference evidence="2 3" key="1">
    <citation type="journal article" date="2018" name="PLoS Pathog.">
        <title>Evolution of structural diversity of trichothecenes, a family of toxins produced by plant pathogenic and entomopathogenic fungi.</title>
        <authorList>
            <person name="Proctor R.H."/>
            <person name="McCormick S.P."/>
            <person name="Kim H.S."/>
            <person name="Cardoza R.E."/>
            <person name="Stanley A.M."/>
            <person name="Lindo L."/>
            <person name="Kelly A."/>
            <person name="Brown D.W."/>
            <person name="Lee T."/>
            <person name="Vaughan M.M."/>
            <person name="Alexander N.J."/>
            <person name="Busman M."/>
            <person name="Gutierrez S."/>
        </authorList>
    </citation>
    <scope>NUCLEOTIDE SEQUENCE [LARGE SCALE GENOMIC DNA]</scope>
    <source>
        <strain evidence="2 3">NRRL 20695</strain>
    </source>
</reference>
<organism evidence="2 3">
    <name type="scientific">Fusarium longipes</name>
    <dbReference type="NCBI Taxonomy" id="694270"/>
    <lineage>
        <taxon>Eukaryota</taxon>
        <taxon>Fungi</taxon>
        <taxon>Dikarya</taxon>
        <taxon>Ascomycota</taxon>
        <taxon>Pezizomycotina</taxon>
        <taxon>Sordariomycetes</taxon>
        <taxon>Hypocreomycetidae</taxon>
        <taxon>Hypocreales</taxon>
        <taxon>Nectriaceae</taxon>
        <taxon>Fusarium</taxon>
    </lineage>
</organism>
<evidence type="ECO:0000256" key="1">
    <source>
        <dbReference type="SAM" id="MobiDB-lite"/>
    </source>
</evidence>
<protein>
    <submittedName>
        <fullName evidence="2">Uncharacterized protein</fullName>
    </submittedName>
</protein>
<proteinExistence type="predicted"/>
<feature type="compositionally biased region" description="Pro residues" evidence="1">
    <location>
        <begin position="228"/>
        <end position="238"/>
    </location>
</feature>
<feature type="compositionally biased region" description="Polar residues" evidence="1">
    <location>
        <begin position="23"/>
        <end position="40"/>
    </location>
</feature>
<name>A0A395T7F1_9HYPO</name>
<dbReference type="Proteomes" id="UP000266234">
    <property type="component" value="Unassembled WGS sequence"/>
</dbReference>
<feature type="compositionally biased region" description="Low complexity" evidence="1">
    <location>
        <begin position="155"/>
        <end position="166"/>
    </location>
</feature>
<feature type="compositionally biased region" description="Basic residues" evidence="1">
    <location>
        <begin position="44"/>
        <end position="63"/>
    </location>
</feature>
<dbReference type="EMBL" id="PXOG01000032">
    <property type="protein sequence ID" value="RGP80356.1"/>
    <property type="molecule type" value="Genomic_DNA"/>
</dbReference>